<accession>A0A4Y4DPB4</accession>
<gene>
    <name evidence="13" type="ORF">AUR04nite_19850</name>
</gene>
<keyword evidence="7" id="KW-0408">Iron</keyword>
<keyword evidence="4" id="KW-0479">Metal-binding</keyword>
<evidence type="ECO:0000256" key="1">
    <source>
        <dbReference type="ARBA" id="ARBA00004141"/>
    </source>
</evidence>
<feature type="transmembrane region" description="Helical" evidence="12">
    <location>
        <begin position="274"/>
        <end position="295"/>
    </location>
</feature>
<keyword evidence="6" id="KW-0560">Oxidoreductase</keyword>
<evidence type="ECO:0000256" key="3">
    <source>
        <dbReference type="ARBA" id="ARBA00022692"/>
    </source>
</evidence>
<feature type="transmembrane region" description="Helical" evidence="12">
    <location>
        <begin position="78"/>
        <end position="96"/>
    </location>
</feature>
<feature type="transmembrane region" description="Helical" evidence="12">
    <location>
        <begin position="247"/>
        <end position="268"/>
    </location>
</feature>
<comment type="caution">
    <text evidence="13">The sequence shown here is derived from an EMBL/GenBank/DDBJ whole genome shotgun (WGS) entry which is preliminary data.</text>
</comment>
<keyword evidence="9 12" id="KW-0472">Membrane</keyword>
<evidence type="ECO:0000313" key="14">
    <source>
        <dbReference type="Proteomes" id="UP000316612"/>
    </source>
</evidence>
<keyword evidence="10" id="KW-1015">Disulfide bond</keyword>
<evidence type="ECO:0000256" key="9">
    <source>
        <dbReference type="ARBA" id="ARBA00023136"/>
    </source>
</evidence>
<dbReference type="OrthoDB" id="5241540at2"/>
<evidence type="ECO:0000256" key="2">
    <source>
        <dbReference type="ARBA" id="ARBA00022475"/>
    </source>
</evidence>
<organism evidence="13 14">
    <name type="scientific">Glutamicibacter uratoxydans</name>
    <name type="common">Arthrobacter uratoxydans</name>
    <dbReference type="NCBI Taxonomy" id="43667"/>
    <lineage>
        <taxon>Bacteria</taxon>
        <taxon>Bacillati</taxon>
        <taxon>Actinomycetota</taxon>
        <taxon>Actinomycetes</taxon>
        <taxon>Micrococcales</taxon>
        <taxon>Micrococcaceae</taxon>
        <taxon>Glutamicibacter</taxon>
    </lineage>
</organism>
<dbReference type="RefSeq" id="WP_141364523.1">
    <property type="nucleotide sequence ID" value="NZ_BAAAJL010000010.1"/>
</dbReference>
<dbReference type="PANTHER" id="PTHR35457">
    <property type="entry name" value="HEME A SYNTHASE"/>
    <property type="match status" value="1"/>
</dbReference>
<comment type="subcellular location">
    <subcellularLocation>
        <location evidence="1">Membrane</location>
        <topology evidence="1">Multi-pass membrane protein</topology>
    </subcellularLocation>
</comment>
<feature type="transmembrane region" description="Helical" evidence="12">
    <location>
        <begin position="108"/>
        <end position="127"/>
    </location>
</feature>
<evidence type="ECO:0000256" key="12">
    <source>
        <dbReference type="SAM" id="Phobius"/>
    </source>
</evidence>
<evidence type="ECO:0000256" key="6">
    <source>
        <dbReference type="ARBA" id="ARBA00023002"/>
    </source>
</evidence>
<feature type="transmembrane region" description="Helical" evidence="12">
    <location>
        <begin position="212"/>
        <end position="235"/>
    </location>
</feature>
<evidence type="ECO:0000313" key="13">
    <source>
        <dbReference type="EMBL" id="GED06453.1"/>
    </source>
</evidence>
<comment type="pathway">
    <text evidence="11">Porphyrin-containing compound metabolism.</text>
</comment>
<dbReference type="PANTHER" id="PTHR35457:SF1">
    <property type="entry name" value="HEME A SYNTHASE"/>
    <property type="match status" value="1"/>
</dbReference>
<dbReference type="Proteomes" id="UP000316612">
    <property type="component" value="Unassembled WGS sequence"/>
</dbReference>
<feature type="transmembrane region" description="Helical" evidence="12">
    <location>
        <begin position="21"/>
        <end position="40"/>
    </location>
</feature>
<name>A0A4Y4DPB4_GLUUR</name>
<keyword evidence="2" id="KW-1003">Cell membrane</keyword>
<feature type="transmembrane region" description="Helical" evidence="12">
    <location>
        <begin position="174"/>
        <end position="192"/>
    </location>
</feature>
<keyword evidence="8" id="KW-0350">Heme biosynthesis</keyword>
<reference evidence="13 14" key="1">
    <citation type="submission" date="2019-06" db="EMBL/GenBank/DDBJ databases">
        <title>Whole genome shotgun sequence of Glutamicibacter uratoxydans NBRC 15515.</title>
        <authorList>
            <person name="Hosoyama A."/>
            <person name="Uohara A."/>
            <person name="Ohji S."/>
            <person name="Ichikawa N."/>
        </authorList>
    </citation>
    <scope>NUCLEOTIDE SEQUENCE [LARGE SCALE GENOMIC DNA]</scope>
    <source>
        <strain evidence="13 14">NBRC 15515</strain>
    </source>
</reference>
<feature type="transmembrane region" description="Helical" evidence="12">
    <location>
        <begin position="133"/>
        <end position="153"/>
    </location>
</feature>
<keyword evidence="14" id="KW-1185">Reference proteome</keyword>
<dbReference type="Pfam" id="PF02628">
    <property type="entry name" value="COX15-CtaA"/>
    <property type="match status" value="1"/>
</dbReference>
<evidence type="ECO:0000256" key="10">
    <source>
        <dbReference type="ARBA" id="ARBA00023157"/>
    </source>
</evidence>
<evidence type="ECO:0000256" key="7">
    <source>
        <dbReference type="ARBA" id="ARBA00023004"/>
    </source>
</evidence>
<keyword evidence="5 12" id="KW-1133">Transmembrane helix</keyword>
<sequence>MPTPFSWLASKFSTQLKTVQTASLISLLLAILVVVGGSVVRVTGSGLGCTEWPYCTPETLAPTAEMGIHGIIEFSNRLITVALCIGVGWLIIAARLNREHGRELTRLGWLQFWIVVLNAVIGGITVWVKLNPFVVAGHFIAASLLLTAATITWHKAMQIGQTPPAAPTGRQKSLGTAILVVTAVLLVIGTAATGSGPHAGDSADVPRMPFDWATVTVIHGLFAAACLGLGIWLWLDARRSTNHALAMKSLLLVIAVLGQGAIGIYQSLDGLPEVVVILHLFGAAIVWIGAIRTFLTSRAAAAQPAAPAAVAAG</sequence>
<evidence type="ECO:0000256" key="8">
    <source>
        <dbReference type="ARBA" id="ARBA00023133"/>
    </source>
</evidence>
<evidence type="ECO:0000256" key="4">
    <source>
        <dbReference type="ARBA" id="ARBA00022723"/>
    </source>
</evidence>
<dbReference type="InterPro" id="IPR050450">
    <property type="entry name" value="COX15/CtaA_HemeA_synthase"/>
</dbReference>
<protein>
    <submittedName>
        <fullName evidence="13">Cytochrome b561</fullName>
    </submittedName>
</protein>
<keyword evidence="3 12" id="KW-0812">Transmembrane</keyword>
<dbReference type="GO" id="GO:0016020">
    <property type="term" value="C:membrane"/>
    <property type="evidence" value="ECO:0007669"/>
    <property type="project" value="UniProtKB-SubCell"/>
</dbReference>
<dbReference type="AlphaFoldDB" id="A0A4Y4DPB4"/>
<evidence type="ECO:0000256" key="5">
    <source>
        <dbReference type="ARBA" id="ARBA00022989"/>
    </source>
</evidence>
<dbReference type="InterPro" id="IPR003780">
    <property type="entry name" value="COX15/CtaA_fam"/>
</dbReference>
<dbReference type="GO" id="GO:0046872">
    <property type="term" value="F:metal ion binding"/>
    <property type="evidence" value="ECO:0007669"/>
    <property type="project" value="UniProtKB-KW"/>
</dbReference>
<proteinExistence type="predicted"/>
<dbReference type="GO" id="GO:0006784">
    <property type="term" value="P:heme A biosynthetic process"/>
    <property type="evidence" value="ECO:0007669"/>
    <property type="project" value="InterPro"/>
</dbReference>
<dbReference type="GO" id="GO:0016491">
    <property type="term" value="F:oxidoreductase activity"/>
    <property type="evidence" value="ECO:0007669"/>
    <property type="project" value="UniProtKB-KW"/>
</dbReference>
<evidence type="ECO:0000256" key="11">
    <source>
        <dbReference type="ARBA" id="ARBA00023444"/>
    </source>
</evidence>
<dbReference type="EMBL" id="BJNY01000010">
    <property type="protein sequence ID" value="GED06453.1"/>
    <property type="molecule type" value="Genomic_DNA"/>
</dbReference>